<dbReference type="Proteomes" id="UP000067625">
    <property type="component" value="Chromosome"/>
</dbReference>
<comment type="function">
    <text evidence="1">May bind long-chain fatty acids, such as palmitate, and may play a role in lipid transport or fatty acid metabolism.</text>
</comment>
<organism evidence="3 4">
    <name type="scientific">Bacillus gobiensis</name>
    <dbReference type="NCBI Taxonomy" id="1441095"/>
    <lineage>
        <taxon>Bacteria</taxon>
        <taxon>Bacillati</taxon>
        <taxon>Bacillota</taxon>
        <taxon>Bacilli</taxon>
        <taxon>Bacillales</taxon>
        <taxon>Bacillaceae</taxon>
        <taxon>Bacillus</taxon>
    </lineage>
</organism>
<gene>
    <name evidence="3" type="ORF">AM592_03195</name>
</gene>
<evidence type="ECO:0000313" key="3">
    <source>
        <dbReference type="EMBL" id="ALC80703.1"/>
    </source>
</evidence>
<dbReference type="PROSITE" id="PS51482">
    <property type="entry name" value="DEGV"/>
    <property type="match status" value="1"/>
</dbReference>
<dbReference type="InterPro" id="IPR050270">
    <property type="entry name" value="DegV_domain_contain"/>
</dbReference>
<evidence type="ECO:0000256" key="2">
    <source>
        <dbReference type="ARBA" id="ARBA00023121"/>
    </source>
</evidence>
<protein>
    <submittedName>
        <fullName evidence="3">Fatty acid-binding protein DegV</fullName>
    </submittedName>
</protein>
<dbReference type="GO" id="GO:0008289">
    <property type="term" value="F:lipid binding"/>
    <property type="evidence" value="ECO:0007669"/>
    <property type="project" value="UniProtKB-KW"/>
</dbReference>
<dbReference type="InterPro" id="IPR003797">
    <property type="entry name" value="DegV"/>
</dbReference>
<reference evidence="3 4" key="2">
    <citation type="journal article" date="2016" name="Int. J. Syst. Evol. Microbiol.">
        <title>Bacillus gobiensis sp. nov., isolated from a soil sample.</title>
        <authorList>
            <person name="Liu B."/>
            <person name="Liu G.H."/>
            <person name="Cetin S."/>
            <person name="Schumann P."/>
            <person name="Pan Z.Z."/>
            <person name="Chen Q.Q."/>
        </authorList>
    </citation>
    <scope>NUCLEOTIDE SEQUENCE [LARGE SCALE GENOMIC DNA]</scope>
    <source>
        <strain evidence="3 4">FJAT-4402</strain>
    </source>
</reference>
<dbReference type="SUPFAM" id="SSF82549">
    <property type="entry name" value="DAK1/DegV-like"/>
    <property type="match status" value="1"/>
</dbReference>
<keyword evidence="4" id="KW-1185">Reference proteome</keyword>
<keyword evidence="2" id="KW-0446">Lipid-binding</keyword>
<dbReference type="PANTHER" id="PTHR33434">
    <property type="entry name" value="DEGV DOMAIN-CONTAINING PROTEIN DR_1986-RELATED"/>
    <property type="match status" value="1"/>
</dbReference>
<sequence length="284" mass="31314">MTIRLLADSGADLPKSYYDENNITFIPLRVNLDENEYDDLITIRPGEIYEAMRNGKSPKTSQASPNFLKETFTELAKTAEPSIYIAFSSGLSGTYDTAVMMKNEVLEEYPDFDLKIIDSKGASLGCGLAVMYAQELISTGNTIQEVEESVKNYCESLQYIFTVDDLTYLARGGRISKTSAFVGGLLSIKPLLHMKDGKLVPLEKIRGRKKLVKRMIELIEARGVNLSEQRIGISHGDDIELANEVKELIEEAFQPKEIVISMIGAAIGAHSGPGTLAIFFAGKE</sequence>
<dbReference type="RefSeq" id="WP_053602443.1">
    <property type="nucleotide sequence ID" value="NZ_CP012600.1"/>
</dbReference>
<dbReference type="Gene3D" id="3.40.50.10170">
    <property type="match status" value="1"/>
</dbReference>
<dbReference type="OrthoDB" id="9780660at2"/>
<dbReference type="PANTHER" id="PTHR33434:SF3">
    <property type="entry name" value="DEGV DOMAIN-CONTAINING PROTEIN YITS"/>
    <property type="match status" value="1"/>
</dbReference>
<evidence type="ECO:0000256" key="1">
    <source>
        <dbReference type="ARBA" id="ARBA00003238"/>
    </source>
</evidence>
<dbReference type="Pfam" id="PF02645">
    <property type="entry name" value="DegV"/>
    <property type="match status" value="1"/>
</dbReference>
<dbReference type="NCBIfam" id="TIGR00762">
    <property type="entry name" value="DegV"/>
    <property type="match status" value="1"/>
</dbReference>
<dbReference type="AlphaFoldDB" id="A0A0M4G6Y6"/>
<proteinExistence type="predicted"/>
<dbReference type="PATRIC" id="fig|1441095.3.peg.699"/>
<dbReference type="InterPro" id="IPR043168">
    <property type="entry name" value="DegV_C"/>
</dbReference>
<dbReference type="STRING" id="1441095.AM592_03195"/>
<dbReference type="EMBL" id="CP012600">
    <property type="protein sequence ID" value="ALC80703.1"/>
    <property type="molecule type" value="Genomic_DNA"/>
</dbReference>
<evidence type="ECO:0000313" key="4">
    <source>
        <dbReference type="Proteomes" id="UP000067625"/>
    </source>
</evidence>
<dbReference type="Gene3D" id="3.30.1180.10">
    <property type="match status" value="1"/>
</dbReference>
<name>A0A0M4G6Y6_9BACI</name>
<reference evidence="4" key="1">
    <citation type="submission" date="2015-08" db="EMBL/GenBank/DDBJ databases">
        <title>Genome sequencing project for genomic taxonomy and phylogenomics of Bacillus-like bacteria.</title>
        <authorList>
            <person name="Liu B."/>
            <person name="Wang J."/>
            <person name="Zhu Y."/>
            <person name="Liu G."/>
            <person name="Chen Q."/>
            <person name="Chen Z."/>
            <person name="Lan J."/>
            <person name="Che J."/>
            <person name="Ge C."/>
            <person name="Shi H."/>
            <person name="Pan Z."/>
            <person name="Liu X."/>
        </authorList>
    </citation>
    <scope>NUCLEOTIDE SEQUENCE [LARGE SCALE GENOMIC DNA]</scope>
    <source>
        <strain evidence="4">FJAT-4402</strain>
    </source>
</reference>
<accession>A0A0M4G6Y6</accession>